<accession>A0A381QT15</accession>
<organism evidence="7">
    <name type="scientific">marine metagenome</name>
    <dbReference type="NCBI Taxonomy" id="408172"/>
    <lineage>
        <taxon>unclassified sequences</taxon>
        <taxon>metagenomes</taxon>
        <taxon>ecological metagenomes</taxon>
    </lineage>
</organism>
<evidence type="ECO:0000256" key="2">
    <source>
        <dbReference type="ARBA" id="ARBA00022475"/>
    </source>
</evidence>
<evidence type="ECO:0008006" key="8">
    <source>
        <dbReference type="Google" id="ProtNLM"/>
    </source>
</evidence>
<dbReference type="Pfam" id="PF03739">
    <property type="entry name" value="LptF_LptG"/>
    <property type="match status" value="1"/>
</dbReference>
<name>A0A381QT15_9ZZZZ</name>
<protein>
    <recommendedName>
        <fullName evidence="8">YjgP/YjgQ family permease</fullName>
    </recommendedName>
</protein>
<keyword evidence="4 6" id="KW-1133">Transmembrane helix</keyword>
<evidence type="ECO:0000256" key="1">
    <source>
        <dbReference type="ARBA" id="ARBA00004651"/>
    </source>
</evidence>
<keyword evidence="3 6" id="KW-0812">Transmembrane</keyword>
<dbReference type="EMBL" id="UINC01001510">
    <property type="protein sequence ID" value="SUZ82501.1"/>
    <property type="molecule type" value="Genomic_DNA"/>
</dbReference>
<feature type="transmembrane region" description="Helical" evidence="6">
    <location>
        <begin position="96"/>
        <end position="117"/>
    </location>
</feature>
<keyword evidence="5 6" id="KW-0472">Membrane</keyword>
<feature type="transmembrane region" description="Helical" evidence="6">
    <location>
        <begin position="12"/>
        <end position="33"/>
    </location>
</feature>
<sequence>MKKIDYYILREFSIIFLFVSVFFVLVSFIVDIFENLNRFIDNEVTNDILIDYYVASFPEMISVTIPVTCLVASVFTYGMMVQRKEWLVFKSSGLSLYRLALPILFVGLFMSIGSFFFENNIVIKNNKIKNELREKYISKNRSKGGDKSIYENVYFQKNQDYLIAIEKYNKTNQTIVNLNFIELNDGKMIRRIDSKKSIWEPVEEKWKVRDYSIREFDNSGSERMIATSKQDSLLNLNFIPEDINQIGSSSEEVSYNQLKNQIVTLKSNGVNTIKWEVDLHYKIAYSFISLIIIFCGIPLSVFRSNTTLAFGGGLSLATIFAYIVLLKFGQSLGYAGALSPFLAAWFSNIIFIILGTWLMLNARK</sequence>
<dbReference type="InterPro" id="IPR005495">
    <property type="entry name" value="LptG/LptF_permease"/>
</dbReference>
<dbReference type="PANTHER" id="PTHR33529">
    <property type="entry name" value="SLR0882 PROTEIN-RELATED"/>
    <property type="match status" value="1"/>
</dbReference>
<evidence type="ECO:0000256" key="5">
    <source>
        <dbReference type="ARBA" id="ARBA00023136"/>
    </source>
</evidence>
<comment type="subcellular location">
    <subcellularLocation>
        <location evidence="1">Cell membrane</location>
        <topology evidence="1">Multi-pass membrane protein</topology>
    </subcellularLocation>
</comment>
<feature type="transmembrane region" description="Helical" evidence="6">
    <location>
        <begin position="53"/>
        <end position="75"/>
    </location>
</feature>
<evidence type="ECO:0000256" key="6">
    <source>
        <dbReference type="SAM" id="Phobius"/>
    </source>
</evidence>
<dbReference type="PANTHER" id="PTHR33529:SF6">
    <property type="entry name" value="YJGP_YJGQ FAMILY PERMEASE"/>
    <property type="match status" value="1"/>
</dbReference>
<reference evidence="7" key="1">
    <citation type="submission" date="2018-05" db="EMBL/GenBank/DDBJ databases">
        <authorList>
            <person name="Lanie J.A."/>
            <person name="Ng W.-L."/>
            <person name="Kazmierczak K.M."/>
            <person name="Andrzejewski T.M."/>
            <person name="Davidsen T.M."/>
            <person name="Wayne K.J."/>
            <person name="Tettelin H."/>
            <person name="Glass J.I."/>
            <person name="Rusch D."/>
            <person name="Podicherti R."/>
            <person name="Tsui H.-C.T."/>
            <person name="Winkler M.E."/>
        </authorList>
    </citation>
    <scope>NUCLEOTIDE SEQUENCE</scope>
</reference>
<feature type="transmembrane region" description="Helical" evidence="6">
    <location>
        <begin position="308"/>
        <end position="329"/>
    </location>
</feature>
<dbReference type="AlphaFoldDB" id="A0A381QT15"/>
<dbReference type="GO" id="GO:0015920">
    <property type="term" value="P:lipopolysaccharide transport"/>
    <property type="evidence" value="ECO:0007669"/>
    <property type="project" value="TreeGrafter"/>
</dbReference>
<gene>
    <name evidence="7" type="ORF">METZ01_LOCUS35355</name>
</gene>
<feature type="transmembrane region" description="Helical" evidence="6">
    <location>
        <begin position="341"/>
        <end position="360"/>
    </location>
</feature>
<evidence type="ECO:0000256" key="3">
    <source>
        <dbReference type="ARBA" id="ARBA00022692"/>
    </source>
</evidence>
<proteinExistence type="predicted"/>
<dbReference type="GO" id="GO:0043190">
    <property type="term" value="C:ATP-binding cassette (ABC) transporter complex"/>
    <property type="evidence" value="ECO:0007669"/>
    <property type="project" value="TreeGrafter"/>
</dbReference>
<evidence type="ECO:0000313" key="7">
    <source>
        <dbReference type="EMBL" id="SUZ82501.1"/>
    </source>
</evidence>
<feature type="transmembrane region" description="Helical" evidence="6">
    <location>
        <begin position="283"/>
        <end position="301"/>
    </location>
</feature>
<evidence type="ECO:0000256" key="4">
    <source>
        <dbReference type="ARBA" id="ARBA00022989"/>
    </source>
</evidence>
<keyword evidence="2" id="KW-1003">Cell membrane</keyword>